<reference evidence="1 2" key="1">
    <citation type="submission" date="2019-12" db="EMBL/GenBank/DDBJ databases">
        <title>WGS of CPCC 203550 I12A-02606.</title>
        <authorList>
            <person name="Jiang Z."/>
        </authorList>
    </citation>
    <scope>NUCLEOTIDE SEQUENCE [LARGE SCALE GENOMIC DNA]</scope>
    <source>
        <strain evidence="1 2">I12A-02606</strain>
    </source>
</reference>
<gene>
    <name evidence="1" type="ORF">GCU54_09925</name>
</gene>
<name>A0A6P0GGF0_9ACTN</name>
<accession>A0A6P0GGF0</accession>
<comment type="caution">
    <text evidence="1">The sequence shown here is derived from an EMBL/GenBank/DDBJ whole genome shotgun (WGS) entry which is preliminary data.</text>
</comment>
<evidence type="ECO:0000313" key="2">
    <source>
        <dbReference type="Proteomes" id="UP000471126"/>
    </source>
</evidence>
<dbReference type="Proteomes" id="UP000471126">
    <property type="component" value="Unassembled WGS sequence"/>
</dbReference>
<proteinExistence type="predicted"/>
<evidence type="ECO:0000313" key="1">
    <source>
        <dbReference type="EMBL" id="NEM06330.1"/>
    </source>
</evidence>
<organism evidence="1 2">
    <name type="scientific">Geodermatophilus normandii</name>
    <dbReference type="NCBI Taxonomy" id="1137989"/>
    <lineage>
        <taxon>Bacteria</taxon>
        <taxon>Bacillati</taxon>
        <taxon>Actinomycetota</taxon>
        <taxon>Actinomycetes</taxon>
        <taxon>Geodermatophilales</taxon>
        <taxon>Geodermatophilaceae</taxon>
        <taxon>Geodermatophilus</taxon>
    </lineage>
</organism>
<protein>
    <submittedName>
        <fullName evidence="1">Transcriptional regulator</fullName>
    </submittedName>
</protein>
<sequence>MVPAHVSVPDDLVLHGPRVLGFASPGRIADRFGLDRDEVEDRLLEFAARGWVVHTRFADSGGWSLTEAGRVEDERRMAAELEVTGAREHVVEAHTRFLPLNKRFGKVCTDWQLRPTRTEPLAANDHTDWRWDERVLRALATLGRDLAAVTDPPARCLQRLDGYSDRYLAALARVDHGERRWVDSPEVDSCHTVWVQLHEDLLATLGIARGAEG</sequence>
<dbReference type="AlphaFoldDB" id="A0A6P0GGF0"/>
<dbReference type="EMBL" id="JAAGWE010000015">
    <property type="protein sequence ID" value="NEM06330.1"/>
    <property type="molecule type" value="Genomic_DNA"/>
</dbReference>